<evidence type="ECO:0000256" key="2">
    <source>
        <dbReference type="ARBA" id="ARBA00022727"/>
    </source>
</evidence>
<protein>
    <recommendedName>
        <fullName evidence="5 7">Adenylate kinase</fullName>
        <shortName evidence="5">AK</shortName>
        <ecNumber evidence="5 7">2.7.4.3</ecNumber>
    </recommendedName>
    <alternativeName>
        <fullName evidence="5">ATP-AMP transphosphorylase</fullName>
    </alternativeName>
    <alternativeName>
        <fullName evidence="5">ATP:AMP phosphotransferase</fullName>
    </alternativeName>
    <alternativeName>
        <fullName evidence="5">Adenylate monophosphate kinase</fullName>
    </alternativeName>
</protein>
<feature type="binding site" evidence="5">
    <location>
        <position position="150"/>
    </location>
    <ligand>
        <name>Zn(2+)</name>
        <dbReference type="ChEBI" id="CHEBI:29105"/>
        <note>structural</note>
    </ligand>
</feature>
<dbReference type="GO" id="GO:0005524">
    <property type="term" value="F:ATP binding"/>
    <property type="evidence" value="ECO:0007669"/>
    <property type="project" value="UniProtKB-UniRule"/>
</dbReference>
<dbReference type="AlphaFoldDB" id="A0A937CPM8"/>
<feature type="region of interest" description="NMP" evidence="5">
    <location>
        <begin position="30"/>
        <end position="59"/>
    </location>
</feature>
<dbReference type="InterPro" id="IPR000850">
    <property type="entry name" value="Adenylat/UMP-CMP_kin"/>
</dbReference>
<comment type="function">
    <text evidence="5">Catalyzes the reversible transfer of the terminal phosphate group between ATP and AMP. Plays an important role in cellular energy homeostasis and in adenine nucleotide metabolism.</text>
</comment>
<dbReference type="InterPro" id="IPR033690">
    <property type="entry name" value="Adenylat_kinase_CS"/>
</dbReference>
<feature type="binding site" evidence="5">
    <location>
        <begin position="10"/>
        <end position="15"/>
    </location>
    <ligand>
        <name>ATP</name>
        <dbReference type="ChEBI" id="CHEBI:30616"/>
    </ligand>
</feature>
<proteinExistence type="inferred from homology"/>
<feature type="binding site" evidence="5">
    <location>
        <position position="31"/>
    </location>
    <ligand>
        <name>AMP</name>
        <dbReference type="ChEBI" id="CHEBI:456215"/>
    </ligand>
</feature>
<dbReference type="NCBIfam" id="NF011105">
    <property type="entry name" value="PRK14532.1"/>
    <property type="match status" value="1"/>
</dbReference>
<dbReference type="CDD" id="cd01428">
    <property type="entry name" value="ADK"/>
    <property type="match status" value="1"/>
</dbReference>
<comment type="domain">
    <text evidence="5">Consists of three domains, a large central CORE domain and two small peripheral domains, NMPbind and LID, which undergo movements during catalysis. The LID domain closes over the site of phosphoryl transfer upon ATP binding. Assembling and dissambling the active center during each catalytic cycle provides an effective means to prevent ATP hydrolysis. Some bacteria have evolved a zinc-coordinating structure that stabilizes the LID domain.</text>
</comment>
<dbReference type="SUPFAM" id="SSF52540">
    <property type="entry name" value="P-loop containing nucleoside triphosphate hydrolases"/>
    <property type="match status" value="1"/>
</dbReference>
<dbReference type="RefSeq" id="WP_201663641.1">
    <property type="nucleotide sequence ID" value="NZ_JAEQNC010000018.1"/>
</dbReference>
<feature type="binding site" evidence="5">
    <location>
        <position position="130"/>
    </location>
    <ligand>
        <name>Zn(2+)</name>
        <dbReference type="ChEBI" id="CHEBI:29105"/>
        <note>structural</note>
    </ligand>
</feature>
<name>A0A937CPM8_9HYPH</name>
<keyword evidence="3 5" id="KW-0547">Nucleotide-binding</keyword>
<evidence type="ECO:0000256" key="5">
    <source>
        <dbReference type="HAMAP-Rule" id="MF_00235"/>
    </source>
</evidence>
<feature type="domain" description="Adenylate kinase active site lid" evidence="8">
    <location>
        <begin position="127"/>
        <end position="163"/>
    </location>
</feature>
<evidence type="ECO:0000313" key="10">
    <source>
        <dbReference type="Proteomes" id="UP000633219"/>
    </source>
</evidence>
<dbReference type="NCBIfam" id="NF001380">
    <property type="entry name" value="PRK00279.1-2"/>
    <property type="match status" value="1"/>
</dbReference>
<feature type="binding site" evidence="5">
    <location>
        <position position="127"/>
    </location>
    <ligand>
        <name>ATP</name>
        <dbReference type="ChEBI" id="CHEBI:30616"/>
    </ligand>
</feature>
<dbReference type="NCBIfam" id="NF011100">
    <property type="entry name" value="PRK14527.1"/>
    <property type="match status" value="1"/>
</dbReference>
<evidence type="ECO:0000313" key="9">
    <source>
        <dbReference type="EMBL" id="MBL0375096.1"/>
    </source>
</evidence>
<keyword evidence="10" id="KW-1185">Reference proteome</keyword>
<comment type="similarity">
    <text evidence="5 6">Belongs to the adenylate kinase family.</text>
</comment>
<dbReference type="GO" id="GO:0004017">
    <property type="term" value="F:AMP kinase activity"/>
    <property type="evidence" value="ECO:0007669"/>
    <property type="project" value="UniProtKB-UniRule"/>
</dbReference>
<dbReference type="PANTHER" id="PTHR23359">
    <property type="entry name" value="NUCLEOTIDE KINASE"/>
    <property type="match status" value="1"/>
</dbReference>
<evidence type="ECO:0000256" key="1">
    <source>
        <dbReference type="ARBA" id="ARBA00022679"/>
    </source>
</evidence>
<dbReference type="PRINTS" id="PR00094">
    <property type="entry name" value="ADENYLTKNASE"/>
</dbReference>
<feature type="binding site" evidence="5">
    <location>
        <position position="161"/>
    </location>
    <ligand>
        <name>AMP</name>
        <dbReference type="ChEBI" id="CHEBI:456215"/>
    </ligand>
</feature>
<dbReference type="HAMAP" id="MF_00235">
    <property type="entry name" value="Adenylate_kinase_Adk"/>
    <property type="match status" value="1"/>
</dbReference>
<feature type="binding site" evidence="5">
    <location>
        <begin position="85"/>
        <end position="88"/>
    </location>
    <ligand>
        <name>AMP</name>
        <dbReference type="ChEBI" id="CHEBI:456215"/>
    </ligand>
</feature>
<keyword evidence="5" id="KW-0479">Metal-binding</keyword>
<dbReference type="InterPro" id="IPR007862">
    <property type="entry name" value="Adenylate_kinase_lid-dom"/>
</dbReference>
<comment type="catalytic activity">
    <reaction evidence="5 7">
        <text>AMP + ATP = 2 ADP</text>
        <dbReference type="Rhea" id="RHEA:12973"/>
        <dbReference type="ChEBI" id="CHEBI:30616"/>
        <dbReference type="ChEBI" id="CHEBI:456215"/>
        <dbReference type="ChEBI" id="CHEBI:456216"/>
        <dbReference type="EC" id="2.7.4.3"/>
    </reaction>
</comment>
<keyword evidence="5" id="KW-0862">Zinc</keyword>
<dbReference type="GO" id="GO:0044209">
    <property type="term" value="P:AMP salvage"/>
    <property type="evidence" value="ECO:0007669"/>
    <property type="project" value="UniProtKB-UniRule"/>
</dbReference>
<dbReference type="Pfam" id="PF00406">
    <property type="entry name" value="ADK"/>
    <property type="match status" value="1"/>
</dbReference>
<dbReference type="EMBL" id="JAEQNC010000018">
    <property type="protein sequence ID" value="MBL0375096.1"/>
    <property type="molecule type" value="Genomic_DNA"/>
</dbReference>
<evidence type="ECO:0000256" key="7">
    <source>
        <dbReference type="RuleBase" id="RU003331"/>
    </source>
</evidence>
<keyword evidence="5 7" id="KW-0067">ATP-binding</keyword>
<evidence type="ECO:0000256" key="6">
    <source>
        <dbReference type="RuleBase" id="RU003330"/>
    </source>
</evidence>
<keyword evidence="4 5" id="KW-0418">Kinase</keyword>
<accession>A0A937CPM8</accession>
<feature type="binding site" evidence="5">
    <location>
        <position position="92"/>
    </location>
    <ligand>
        <name>AMP</name>
        <dbReference type="ChEBI" id="CHEBI:456215"/>
    </ligand>
</feature>
<dbReference type="InterPro" id="IPR027417">
    <property type="entry name" value="P-loop_NTPase"/>
</dbReference>
<evidence type="ECO:0000256" key="4">
    <source>
        <dbReference type="ARBA" id="ARBA00022777"/>
    </source>
</evidence>
<dbReference type="Proteomes" id="UP000633219">
    <property type="component" value="Unassembled WGS sequence"/>
</dbReference>
<dbReference type="NCBIfam" id="NF001381">
    <property type="entry name" value="PRK00279.1-3"/>
    <property type="match status" value="1"/>
</dbReference>
<dbReference type="InterPro" id="IPR006259">
    <property type="entry name" value="Adenyl_kin_sub"/>
</dbReference>
<feature type="binding site" evidence="5">
    <location>
        <position position="36"/>
    </location>
    <ligand>
        <name>AMP</name>
        <dbReference type="ChEBI" id="CHEBI:456215"/>
    </ligand>
</feature>
<keyword evidence="2 5" id="KW-0545">Nucleotide biosynthesis</keyword>
<gene>
    <name evidence="5" type="primary">adk</name>
    <name evidence="9" type="ORF">JJB09_24075</name>
</gene>
<dbReference type="PROSITE" id="PS00113">
    <property type="entry name" value="ADENYLATE_KINASE"/>
    <property type="match status" value="1"/>
</dbReference>
<organism evidence="9 10">
    <name type="scientific">Rhizobium setariae</name>
    <dbReference type="NCBI Taxonomy" id="2801340"/>
    <lineage>
        <taxon>Bacteria</taxon>
        <taxon>Pseudomonadati</taxon>
        <taxon>Pseudomonadota</taxon>
        <taxon>Alphaproteobacteria</taxon>
        <taxon>Hyphomicrobiales</taxon>
        <taxon>Rhizobiaceae</taxon>
        <taxon>Rhizobium/Agrobacterium group</taxon>
        <taxon>Rhizobium</taxon>
    </lineage>
</organism>
<feature type="binding site" evidence="5">
    <location>
        <position position="200"/>
    </location>
    <ligand>
        <name>ATP</name>
        <dbReference type="ChEBI" id="CHEBI:30616"/>
    </ligand>
</feature>
<dbReference type="Pfam" id="PF05191">
    <property type="entry name" value="ADK_lid"/>
    <property type="match status" value="1"/>
</dbReference>
<comment type="caution">
    <text evidence="5">Lacks conserved residue(s) required for the propagation of feature annotation.</text>
</comment>
<reference evidence="9" key="1">
    <citation type="submission" date="2021-01" db="EMBL/GenBank/DDBJ databases">
        <title>Rhizobium sp. strain KVB221 16S ribosomal RNA gene Genome sequencing and assembly.</title>
        <authorList>
            <person name="Kang M."/>
        </authorList>
    </citation>
    <scope>NUCLEOTIDE SEQUENCE</scope>
    <source>
        <strain evidence="9">KVB221</strain>
    </source>
</reference>
<keyword evidence="1 5" id="KW-0808">Transferase</keyword>
<sequence length="216" mass="23070">MRLILLGPPGAGKGTQAQRIVEAHGIPQLSTGDMLRAAVTAGTEVGKRAKAVMDAGNLVSDEIVNAIVSERIDAADCANGFILDGYPRTLVQADAVEAMLSAKGTKLDVVIELQVDDGILVDRISGRYTCAKCGTGYHDRTHKPKVDGICDKCSSTEFKRRADDNAETVATRLQDYYKKTSPLIGYYHAKGMLKSVDGMADIDEVTNAIEAILAKA</sequence>
<comment type="subcellular location">
    <subcellularLocation>
        <location evidence="5 7">Cytoplasm</location>
    </subcellularLocation>
</comment>
<feature type="binding site" evidence="5">
    <location>
        <begin position="57"/>
        <end position="59"/>
    </location>
    <ligand>
        <name>AMP</name>
        <dbReference type="ChEBI" id="CHEBI:456215"/>
    </ligand>
</feature>
<comment type="subunit">
    <text evidence="5 7">Monomer.</text>
</comment>
<comment type="caution">
    <text evidence="9">The sequence shown here is derived from an EMBL/GenBank/DDBJ whole genome shotgun (WGS) entry which is preliminary data.</text>
</comment>
<keyword evidence="5" id="KW-0963">Cytoplasm</keyword>
<feature type="binding site" evidence="5">
    <location>
        <position position="172"/>
    </location>
    <ligand>
        <name>AMP</name>
        <dbReference type="ChEBI" id="CHEBI:456215"/>
    </ligand>
</feature>
<dbReference type="Gene3D" id="3.40.50.300">
    <property type="entry name" value="P-loop containing nucleotide triphosphate hydrolases"/>
    <property type="match status" value="1"/>
</dbReference>
<dbReference type="GO" id="GO:0005737">
    <property type="term" value="C:cytoplasm"/>
    <property type="evidence" value="ECO:0007669"/>
    <property type="project" value="UniProtKB-SubCell"/>
</dbReference>
<dbReference type="GO" id="GO:0008270">
    <property type="term" value="F:zinc ion binding"/>
    <property type="evidence" value="ECO:0007669"/>
    <property type="project" value="UniProtKB-UniRule"/>
</dbReference>
<dbReference type="FunFam" id="3.40.50.300:FF:000106">
    <property type="entry name" value="Adenylate kinase mitochondrial"/>
    <property type="match status" value="1"/>
</dbReference>
<feature type="binding site" evidence="5">
    <location>
        <position position="133"/>
    </location>
    <ligand>
        <name>Zn(2+)</name>
        <dbReference type="ChEBI" id="CHEBI:29105"/>
        <note>structural</note>
    </ligand>
</feature>
<dbReference type="EC" id="2.7.4.3" evidence="5 7"/>
<comment type="pathway">
    <text evidence="5">Purine metabolism; AMP biosynthesis via salvage pathway; AMP from ADP: step 1/1.</text>
</comment>
<dbReference type="NCBIfam" id="TIGR01351">
    <property type="entry name" value="adk"/>
    <property type="match status" value="1"/>
</dbReference>
<feature type="binding site" evidence="5">
    <location>
        <position position="153"/>
    </location>
    <ligand>
        <name>Zn(2+)</name>
        <dbReference type="ChEBI" id="CHEBI:29105"/>
        <note>structural</note>
    </ligand>
</feature>
<evidence type="ECO:0000256" key="3">
    <source>
        <dbReference type="ARBA" id="ARBA00022741"/>
    </source>
</evidence>
<evidence type="ECO:0000259" key="8">
    <source>
        <dbReference type="Pfam" id="PF05191"/>
    </source>
</evidence>